<dbReference type="InterPro" id="IPR042240">
    <property type="entry name" value="CHASE_sf"/>
</dbReference>
<dbReference type="Pfam" id="PF00563">
    <property type="entry name" value="EAL"/>
    <property type="match status" value="1"/>
</dbReference>
<dbReference type="Gene3D" id="3.30.70.270">
    <property type="match status" value="1"/>
</dbReference>
<organism evidence="10 11">
    <name type="scientific">Marinospirillum alkaliphilum DSM 21637</name>
    <dbReference type="NCBI Taxonomy" id="1122209"/>
    <lineage>
        <taxon>Bacteria</taxon>
        <taxon>Pseudomonadati</taxon>
        <taxon>Pseudomonadota</taxon>
        <taxon>Gammaproteobacteria</taxon>
        <taxon>Oceanospirillales</taxon>
        <taxon>Oceanospirillaceae</taxon>
        <taxon>Marinospirillum</taxon>
    </lineage>
</organism>
<dbReference type="Pfam" id="PF03924">
    <property type="entry name" value="CHASE"/>
    <property type="match status" value="1"/>
</dbReference>
<dbReference type="EMBL" id="FPJW01000002">
    <property type="protein sequence ID" value="SFX25390.1"/>
    <property type="molecule type" value="Genomic_DNA"/>
</dbReference>
<feature type="domain" description="EAL" evidence="8">
    <location>
        <begin position="706"/>
        <end position="956"/>
    </location>
</feature>
<reference evidence="10 11" key="1">
    <citation type="submission" date="2016-11" db="EMBL/GenBank/DDBJ databases">
        <authorList>
            <person name="Jaros S."/>
            <person name="Januszkiewicz K."/>
            <person name="Wedrychowicz H."/>
        </authorList>
    </citation>
    <scope>NUCLEOTIDE SEQUENCE [LARGE SCALE GENOMIC DNA]</scope>
    <source>
        <strain evidence="10 11">DSM 21637</strain>
    </source>
</reference>
<dbReference type="SMART" id="SM01079">
    <property type="entry name" value="CHASE"/>
    <property type="match status" value="1"/>
</dbReference>
<accession>A0A1K1VJQ1</accession>
<dbReference type="SMART" id="SM00052">
    <property type="entry name" value="EAL"/>
    <property type="match status" value="1"/>
</dbReference>
<evidence type="ECO:0000256" key="5">
    <source>
        <dbReference type="ARBA" id="ARBA00023136"/>
    </source>
</evidence>
<feature type="transmembrane region" description="Helical" evidence="6">
    <location>
        <begin position="123"/>
        <end position="147"/>
    </location>
</feature>
<dbReference type="InterPro" id="IPR052155">
    <property type="entry name" value="Biofilm_reg_signaling"/>
</dbReference>
<feature type="transmembrane region" description="Helical" evidence="6">
    <location>
        <begin position="37"/>
        <end position="56"/>
    </location>
</feature>
<sequence length="956" mass="106408">MTGWILRLAPLFLLAFAYLLTGMLVSHTGLHAQIIPLWIPAGLALAAGIRFGYGVLPGAALGSLIFNLGQPSGWSFAFDAAELAAAVLISGGVLLQAVVGTWLVRHKTGNPLTARGEGRVIRFILLTGFAACMISATIGTLALNLLIQPEGSAGLVQDWLSWWLGDSFGAILITPLALALLTRRGQYTSRPHHFRLIHLFTGALLAILLTNQVYLLQLNNQLGNTFQRDMDVFHANLNRLYHQNLADLGKLERQFVQQQGMTAADFREATSAIFANNPSIRAYSWDPIVLPAARQRFETETRLELNRPDYAIYGDSPHPDDPLVVVQYVEPLELNTAALGFNLLSIEDRRRWVVQSQETGRAVATQILNLTQAPDEPGLLILQPVYLNARIDDSSLLSTEKQLVGFMVGVFTVSRMIDAAIELSHLQGIRVELTESGQAQPFYTRMQGMADNSRFTSLLSHSFDFDFAQQIWHFQISAGPTYLALSPGNNVLPFQSLLVLFSALVTAVILGMHNRETTLAHRVSEQTRNLAFQAQHDPLTGLPNRMKLENDLENSLANPETSHLALMFIDLDRFKLINDSLGHLTGDHLLVELAARWMQELDETATLYRMGGDEFILLQHLPGKDRHHPAIEMAEKLLKSTCRPLQVDGMQLQVTASIGLVFSPSQGRDFNSLVRNADTALHQAKASGKNRMEIYQSSQTDATLLNFELEQDLRLAVNTPQILLHYQPQFSLDDQQLCGLEALVRWQHPHRGMIPPDQFIPLAEETQLIIPLGWQVIDLACRQLAEWLEQGEQPQCVAVNISPLQLLQSDFIEQLNLIVDAYGLSRRLLELEITETLLHQDPDFAFKQLKSLRLAGYRLALDDFGTGYSSFDRLKYMPLDRIKIDRSFVRDIGKNPKDEAIILSIIGLGKSLDIEVLAEGVEDASQQAFLKQHGCDSVQGYLLGRPVAQPVLSRAV</sequence>
<dbReference type="GO" id="GO:0003824">
    <property type="term" value="F:catalytic activity"/>
    <property type="evidence" value="ECO:0007669"/>
    <property type="project" value="UniProtKB-ARBA"/>
</dbReference>
<feature type="transmembrane region" description="Helical" evidence="6">
    <location>
        <begin position="6"/>
        <end position="25"/>
    </location>
</feature>
<evidence type="ECO:0000313" key="11">
    <source>
        <dbReference type="Proteomes" id="UP000182350"/>
    </source>
</evidence>
<evidence type="ECO:0000259" key="8">
    <source>
        <dbReference type="PROSITE" id="PS50883"/>
    </source>
</evidence>
<evidence type="ECO:0000256" key="4">
    <source>
        <dbReference type="ARBA" id="ARBA00022989"/>
    </source>
</evidence>
<keyword evidence="2" id="KW-1003">Cell membrane</keyword>
<feature type="transmembrane region" description="Helical" evidence="6">
    <location>
        <begin position="194"/>
        <end position="215"/>
    </location>
</feature>
<dbReference type="Pfam" id="PF00990">
    <property type="entry name" value="GGDEF"/>
    <property type="match status" value="1"/>
</dbReference>
<dbReference type="GO" id="GO:0007165">
    <property type="term" value="P:signal transduction"/>
    <property type="evidence" value="ECO:0007669"/>
    <property type="project" value="UniProtKB-ARBA"/>
</dbReference>
<protein>
    <submittedName>
        <fullName evidence="10">Diguanylate cyclase (GGDEF) domain-containing protein</fullName>
    </submittedName>
</protein>
<dbReference type="Gene3D" id="3.20.20.450">
    <property type="entry name" value="EAL domain"/>
    <property type="match status" value="1"/>
</dbReference>
<evidence type="ECO:0000259" key="9">
    <source>
        <dbReference type="PROSITE" id="PS50887"/>
    </source>
</evidence>
<dbReference type="AlphaFoldDB" id="A0A1K1VJQ1"/>
<dbReference type="CDD" id="cd01948">
    <property type="entry name" value="EAL"/>
    <property type="match status" value="1"/>
</dbReference>
<dbReference type="Pfam" id="PF05231">
    <property type="entry name" value="MASE1"/>
    <property type="match status" value="1"/>
</dbReference>
<dbReference type="SMART" id="SM00267">
    <property type="entry name" value="GGDEF"/>
    <property type="match status" value="1"/>
</dbReference>
<keyword evidence="11" id="KW-1185">Reference proteome</keyword>
<dbReference type="PROSITE" id="PS50887">
    <property type="entry name" value="GGDEF"/>
    <property type="match status" value="1"/>
</dbReference>
<dbReference type="InterPro" id="IPR001633">
    <property type="entry name" value="EAL_dom"/>
</dbReference>
<dbReference type="Proteomes" id="UP000182350">
    <property type="component" value="Unassembled WGS sequence"/>
</dbReference>
<dbReference type="SUPFAM" id="SSF141868">
    <property type="entry name" value="EAL domain-like"/>
    <property type="match status" value="1"/>
</dbReference>
<dbReference type="InterPro" id="IPR000160">
    <property type="entry name" value="GGDEF_dom"/>
</dbReference>
<evidence type="ECO:0000259" key="7">
    <source>
        <dbReference type="PROSITE" id="PS50839"/>
    </source>
</evidence>
<keyword evidence="3 6" id="KW-0812">Transmembrane</keyword>
<comment type="subcellular location">
    <subcellularLocation>
        <location evidence="1">Cell membrane</location>
        <topology evidence="1">Multi-pass membrane protein</topology>
    </subcellularLocation>
</comment>
<feature type="transmembrane region" description="Helical" evidence="6">
    <location>
        <begin position="76"/>
        <end position="103"/>
    </location>
</feature>
<keyword evidence="4 6" id="KW-1133">Transmembrane helix</keyword>
<dbReference type="GO" id="GO:0005886">
    <property type="term" value="C:plasma membrane"/>
    <property type="evidence" value="ECO:0007669"/>
    <property type="project" value="UniProtKB-SubCell"/>
</dbReference>
<dbReference type="PANTHER" id="PTHR44757:SF2">
    <property type="entry name" value="BIOFILM ARCHITECTURE MAINTENANCE PROTEIN MBAA"/>
    <property type="match status" value="1"/>
</dbReference>
<evidence type="ECO:0000313" key="10">
    <source>
        <dbReference type="EMBL" id="SFX25390.1"/>
    </source>
</evidence>
<dbReference type="InterPro" id="IPR029787">
    <property type="entry name" value="Nucleotide_cyclase"/>
</dbReference>
<dbReference type="NCBIfam" id="TIGR00254">
    <property type="entry name" value="GGDEF"/>
    <property type="match status" value="1"/>
</dbReference>
<feature type="domain" description="CHASE" evidence="7">
    <location>
        <begin position="257"/>
        <end position="426"/>
    </location>
</feature>
<evidence type="ECO:0000256" key="6">
    <source>
        <dbReference type="SAM" id="Phobius"/>
    </source>
</evidence>
<dbReference type="InterPro" id="IPR043128">
    <property type="entry name" value="Rev_trsase/Diguanyl_cyclase"/>
</dbReference>
<evidence type="ECO:0000256" key="2">
    <source>
        <dbReference type="ARBA" id="ARBA00022475"/>
    </source>
</evidence>
<dbReference type="STRING" id="1122209.SAMN02745752_01035"/>
<dbReference type="InterPro" id="IPR007895">
    <property type="entry name" value="MASE1"/>
</dbReference>
<dbReference type="CDD" id="cd01949">
    <property type="entry name" value="GGDEF"/>
    <property type="match status" value="1"/>
</dbReference>
<dbReference type="InterPro" id="IPR035919">
    <property type="entry name" value="EAL_sf"/>
</dbReference>
<proteinExistence type="predicted"/>
<feature type="domain" description="GGDEF" evidence="9">
    <location>
        <begin position="562"/>
        <end position="697"/>
    </location>
</feature>
<feature type="transmembrane region" description="Helical" evidence="6">
    <location>
        <begin position="159"/>
        <end position="182"/>
    </location>
</feature>
<dbReference type="Gene3D" id="3.30.450.350">
    <property type="entry name" value="CHASE domain"/>
    <property type="match status" value="1"/>
</dbReference>
<name>A0A1K1VJQ1_9GAMM</name>
<evidence type="ECO:0000256" key="3">
    <source>
        <dbReference type="ARBA" id="ARBA00022692"/>
    </source>
</evidence>
<gene>
    <name evidence="10" type="ORF">SAMN02745752_01035</name>
</gene>
<dbReference type="SUPFAM" id="SSF55073">
    <property type="entry name" value="Nucleotide cyclase"/>
    <property type="match status" value="1"/>
</dbReference>
<dbReference type="PROSITE" id="PS50839">
    <property type="entry name" value="CHASE"/>
    <property type="match status" value="1"/>
</dbReference>
<dbReference type="PANTHER" id="PTHR44757">
    <property type="entry name" value="DIGUANYLATE CYCLASE DGCP"/>
    <property type="match status" value="1"/>
</dbReference>
<dbReference type="InterPro" id="IPR006189">
    <property type="entry name" value="CHASE_dom"/>
</dbReference>
<dbReference type="PROSITE" id="PS50883">
    <property type="entry name" value="EAL"/>
    <property type="match status" value="1"/>
</dbReference>
<evidence type="ECO:0000256" key="1">
    <source>
        <dbReference type="ARBA" id="ARBA00004651"/>
    </source>
</evidence>
<keyword evidence="5 6" id="KW-0472">Membrane</keyword>